<dbReference type="AlphaFoldDB" id="A0A1W6YYU0"/>
<gene>
    <name evidence="2" type="ORF">CAL13_08735</name>
</gene>
<dbReference type="EMBL" id="CP021109">
    <property type="protein sequence ID" value="ARP86275.1"/>
    <property type="molecule type" value="Genomic_DNA"/>
</dbReference>
<dbReference type="InterPro" id="IPR010985">
    <property type="entry name" value="Ribbon_hlx_hlx"/>
</dbReference>
<dbReference type="Proteomes" id="UP000194139">
    <property type="component" value="Chromosome"/>
</dbReference>
<accession>A0A1W6YYU0</accession>
<dbReference type="SUPFAM" id="SSF47598">
    <property type="entry name" value="Ribbon-helix-helix"/>
    <property type="match status" value="1"/>
</dbReference>
<organism evidence="2 3">
    <name type="scientific">Bordetella genomosp. 9</name>
    <dbReference type="NCBI Taxonomy" id="1416803"/>
    <lineage>
        <taxon>Bacteria</taxon>
        <taxon>Pseudomonadati</taxon>
        <taxon>Pseudomonadota</taxon>
        <taxon>Betaproteobacteria</taxon>
        <taxon>Burkholderiales</taxon>
        <taxon>Alcaligenaceae</taxon>
        <taxon>Bordetella</taxon>
    </lineage>
</organism>
<sequence>MGRPRKSKVEEWDQFTLRLPPGMRDSLKELAAKHGRSMNSEILERLERSLSPNASLDLPTVRQVVREEVRAALTEAKRR</sequence>
<evidence type="ECO:0000259" key="1">
    <source>
        <dbReference type="Pfam" id="PF03869"/>
    </source>
</evidence>
<dbReference type="RefSeq" id="WP_086072112.1">
    <property type="nucleotide sequence ID" value="NZ_CP021109.1"/>
</dbReference>
<feature type="domain" description="Arc-like DNA binding" evidence="1">
    <location>
        <begin position="12"/>
        <end position="53"/>
    </location>
</feature>
<dbReference type="Gene3D" id="1.10.1220.10">
    <property type="entry name" value="Met repressor-like"/>
    <property type="match status" value="1"/>
</dbReference>
<evidence type="ECO:0000313" key="2">
    <source>
        <dbReference type="EMBL" id="ARP86275.1"/>
    </source>
</evidence>
<name>A0A1W6YYU0_9BORD</name>
<dbReference type="GO" id="GO:0006355">
    <property type="term" value="P:regulation of DNA-templated transcription"/>
    <property type="evidence" value="ECO:0007669"/>
    <property type="project" value="InterPro"/>
</dbReference>
<reference evidence="2 3" key="1">
    <citation type="submission" date="2017-05" db="EMBL/GenBank/DDBJ databases">
        <title>Complete and WGS of Bordetella genogroups.</title>
        <authorList>
            <person name="Spilker T."/>
            <person name="LiPuma J."/>
        </authorList>
    </citation>
    <scope>NUCLEOTIDE SEQUENCE [LARGE SCALE GENOMIC DNA]</scope>
    <source>
        <strain evidence="2 3">AU17164</strain>
    </source>
</reference>
<dbReference type="InterPro" id="IPR013321">
    <property type="entry name" value="Arc_rbn_hlx_hlx"/>
</dbReference>
<dbReference type="InterPro" id="IPR005569">
    <property type="entry name" value="Arc_DNA-bd_dom"/>
</dbReference>
<dbReference type="Pfam" id="PF03869">
    <property type="entry name" value="Arc"/>
    <property type="match status" value="1"/>
</dbReference>
<proteinExistence type="predicted"/>
<keyword evidence="3" id="KW-1185">Reference proteome</keyword>
<evidence type="ECO:0000313" key="3">
    <source>
        <dbReference type="Proteomes" id="UP000194139"/>
    </source>
</evidence>
<protein>
    <recommendedName>
        <fullName evidence="1">Arc-like DNA binding domain-containing protein</fullName>
    </recommendedName>
</protein>
<dbReference type="GO" id="GO:0003677">
    <property type="term" value="F:DNA binding"/>
    <property type="evidence" value="ECO:0007669"/>
    <property type="project" value="InterPro"/>
</dbReference>